<proteinExistence type="predicted"/>
<dbReference type="Proteomes" id="UP000035481">
    <property type="component" value="Unassembled WGS sequence"/>
</dbReference>
<dbReference type="AlphaFoldDB" id="A0A0G9H880"/>
<name>A0A0G9H880_9GAMM</name>
<dbReference type="PROSITE" id="PS51898">
    <property type="entry name" value="TYR_RECOMBINASE"/>
    <property type="match status" value="1"/>
</dbReference>
<comment type="caution">
    <text evidence="4">The sequence shown here is derived from an EMBL/GenBank/DDBJ whole genome shotgun (WGS) entry which is preliminary data.</text>
</comment>
<keyword evidence="2" id="KW-0233">DNA recombination</keyword>
<protein>
    <submittedName>
        <fullName evidence="4">GTP-binding protein LepA</fullName>
    </submittedName>
</protein>
<dbReference type="SUPFAM" id="SSF56349">
    <property type="entry name" value="DNA breaking-rejoining enzymes"/>
    <property type="match status" value="1"/>
</dbReference>
<evidence type="ECO:0000313" key="4">
    <source>
        <dbReference type="EMBL" id="KLD65459.1"/>
    </source>
</evidence>
<dbReference type="InterPro" id="IPR011010">
    <property type="entry name" value="DNA_brk_join_enz"/>
</dbReference>
<dbReference type="Gene3D" id="1.10.443.10">
    <property type="entry name" value="Intergrase catalytic core"/>
    <property type="match status" value="1"/>
</dbReference>
<gene>
    <name evidence="4" type="ORF">Y882_02810</name>
</gene>
<dbReference type="GO" id="GO:0015074">
    <property type="term" value="P:DNA integration"/>
    <property type="evidence" value="ECO:0007669"/>
    <property type="project" value="UniProtKB-KW"/>
</dbReference>
<dbReference type="EMBL" id="JPLA01000006">
    <property type="protein sequence ID" value="KLD65459.1"/>
    <property type="molecule type" value="Genomic_DNA"/>
</dbReference>
<organism evidence="4 5">
    <name type="scientific">Dyella japonica DSM 16301</name>
    <dbReference type="NCBI Taxonomy" id="1440762"/>
    <lineage>
        <taxon>Bacteria</taxon>
        <taxon>Pseudomonadati</taxon>
        <taxon>Pseudomonadota</taxon>
        <taxon>Gammaproteobacteria</taxon>
        <taxon>Lysobacterales</taxon>
        <taxon>Rhodanobacteraceae</taxon>
        <taxon>Dyella</taxon>
    </lineage>
</organism>
<accession>A0A0G9H880</accession>
<keyword evidence="1" id="KW-0229">DNA integration</keyword>
<dbReference type="GO" id="GO:0006310">
    <property type="term" value="P:DNA recombination"/>
    <property type="evidence" value="ECO:0007669"/>
    <property type="project" value="UniProtKB-KW"/>
</dbReference>
<dbReference type="RefSeq" id="WP_046970346.1">
    <property type="nucleotide sequence ID" value="NZ_JPLA01000006.1"/>
</dbReference>
<dbReference type="PANTHER" id="PTHR30349:SF94">
    <property type="entry name" value="INTEGRASE_RECOMBINASE HI_1414-RELATED"/>
    <property type="match status" value="1"/>
</dbReference>
<dbReference type="STRING" id="1440762.Y882_02810"/>
<dbReference type="InterPro" id="IPR013762">
    <property type="entry name" value="Integrase-like_cat_sf"/>
</dbReference>
<dbReference type="PATRIC" id="fig|1440762.4.peg.3341"/>
<dbReference type="InterPro" id="IPR002104">
    <property type="entry name" value="Integrase_catalytic"/>
</dbReference>
<evidence type="ECO:0000256" key="2">
    <source>
        <dbReference type="ARBA" id="ARBA00023172"/>
    </source>
</evidence>
<evidence type="ECO:0000259" key="3">
    <source>
        <dbReference type="PROSITE" id="PS51898"/>
    </source>
</evidence>
<sequence>MATKRFKNGAWEFRIVRSGLLPKPVYVRFDNEQEGETYCRRVEALLDRGVVPEEFLEGRRESKLLRDHVRTYIETQHASEEDLKLLTIVLSRLPSDLQLSGLTFAWAVEWVQTMKREYNLAPSTIRHHVGALARALDWITAKGDLPNNPLRLLKKGYASYTQADSAALRHVEGAEEKEDNERDRRLEGDEETEIRKILAGEKPKGKERAFELNHAEALKLLFDTALESAMRMREMYTLSRRQVDLPKRTIFLDKTKNGDKRQVPISSVLLARLTPYMEGMRDNELLFPWWDGDLDKRVLARTTSRLSQQFARVFEGAGCGDLRFHDLRHEATSRLFERTTLSDMEIAKITGHKSMSMLRRYSNLRGSNLAERLW</sequence>
<dbReference type="Pfam" id="PF00589">
    <property type="entry name" value="Phage_integrase"/>
    <property type="match status" value="1"/>
</dbReference>
<dbReference type="InterPro" id="IPR050090">
    <property type="entry name" value="Tyrosine_recombinase_XerCD"/>
</dbReference>
<dbReference type="OrthoDB" id="9057547at2"/>
<evidence type="ECO:0000256" key="1">
    <source>
        <dbReference type="ARBA" id="ARBA00022908"/>
    </source>
</evidence>
<dbReference type="CDD" id="cd00796">
    <property type="entry name" value="INT_Rci_Hp1_C"/>
    <property type="match status" value="1"/>
</dbReference>
<dbReference type="PANTHER" id="PTHR30349">
    <property type="entry name" value="PHAGE INTEGRASE-RELATED"/>
    <property type="match status" value="1"/>
</dbReference>
<dbReference type="GO" id="GO:0003677">
    <property type="term" value="F:DNA binding"/>
    <property type="evidence" value="ECO:0007669"/>
    <property type="project" value="InterPro"/>
</dbReference>
<reference evidence="4 5" key="1">
    <citation type="journal article" date="2015" name="Antonie Van Leeuwenhoek">
        <title>A phylogenomic and molecular marker based taxonomic framework for the order Xanthomonadales: proposal to transfer the families Algiphilaceae and Solimonadaceae to the order Nevskiales ord. nov. and to create a new family within the order Xanthomonadales, the family Rhodanobacteraceae fam. nov., containing the genus Rhodanobacter and its closest relatives.</title>
        <authorList>
            <person name="Naushad S."/>
            <person name="Adeolu M."/>
            <person name="Wong S."/>
            <person name="Sohail M."/>
            <person name="Schellhorn H.E."/>
            <person name="Gupta R.S."/>
        </authorList>
    </citation>
    <scope>NUCLEOTIDE SEQUENCE [LARGE SCALE GENOMIC DNA]</scope>
    <source>
        <strain evidence="4 5">DSM 16301</strain>
    </source>
</reference>
<evidence type="ECO:0000313" key="5">
    <source>
        <dbReference type="Proteomes" id="UP000035481"/>
    </source>
</evidence>
<feature type="domain" description="Tyr recombinase" evidence="3">
    <location>
        <begin position="181"/>
        <end position="374"/>
    </location>
</feature>